<feature type="compositionally biased region" description="Polar residues" evidence="1">
    <location>
        <begin position="119"/>
        <end position="141"/>
    </location>
</feature>
<dbReference type="EMBL" id="MU864424">
    <property type="protein sequence ID" value="KAK4186408.1"/>
    <property type="molecule type" value="Genomic_DNA"/>
</dbReference>
<feature type="compositionally biased region" description="Low complexity" evidence="1">
    <location>
        <begin position="287"/>
        <end position="301"/>
    </location>
</feature>
<feature type="compositionally biased region" description="Gly residues" evidence="1">
    <location>
        <begin position="403"/>
        <end position="416"/>
    </location>
</feature>
<dbReference type="AlphaFoldDB" id="A0AAN6WQE7"/>
<feature type="compositionally biased region" description="Polar residues" evidence="1">
    <location>
        <begin position="380"/>
        <end position="400"/>
    </location>
</feature>
<feature type="compositionally biased region" description="Basic and acidic residues" evidence="1">
    <location>
        <begin position="153"/>
        <end position="168"/>
    </location>
</feature>
<evidence type="ECO:0000256" key="1">
    <source>
        <dbReference type="SAM" id="MobiDB-lite"/>
    </source>
</evidence>
<protein>
    <submittedName>
        <fullName evidence="2">Uncharacterized protein</fullName>
    </submittedName>
</protein>
<organism evidence="2 3">
    <name type="scientific">Podospora australis</name>
    <dbReference type="NCBI Taxonomy" id="1536484"/>
    <lineage>
        <taxon>Eukaryota</taxon>
        <taxon>Fungi</taxon>
        <taxon>Dikarya</taxon>
        <taxon>Ascomycota</taxon>
        <taxon>Pezizomycotina</taxon>
        <taxon>Sordariomycetes</taxon>
        <taxon>Sordariomycetidae</taxon>
        <taxon>Sordariales</taxon>
        <taxon>Podosporaceae</taxon>
        <taxon>Podospora</taxon>
    </lineage>
</organism>
<feature type="compositionally biased region" description="Polar residues" evidence="1">
    <location>
        <begin position="343"/>
        <end position="372"/>
    </location>
</feature>
<accession>A0AAN6WQE7</accession>
<sequence length="427" mass="44647">MAAYYDNTQWTSASGGGQPGGGWDHQTPPPARSGANSAIPREEPAAFARQFEEVDRAVDNLLKSGKMFGGPGGGRREWHPKPSGPARRFPDFDPRAPGGGPGARPHSVADFGDVRGPHQGSNLQNFYANQRYQPSRGSNEAEQMIQAKRKMAAQRERELRNYHQEQQFHRTTHADVPPFNHNPTNKLDRTLSPGNMSEEDRRKLIAQQRSALYGEGPFAESGGYVDETGAPRPGLGAPPVGPAALRGHSPLAYDYGRAPPAHQDASQIPTDGGQGTQSAGPNERSRANSNSSPQSNPGSKSVFDAPGQQPTRTSASSPGGSPPRQGAQGGKQGQGSVAPIGTRPSTTGVPTNSALNKRSTTPLPSPLSQGYNVSAAEDGSATTNAVPGNPTSATTETPNVGMSGWGARSGGWGAKSGLGSVQASVWG</sequence>
<dbReference type="Proteomes" id="UP001302126">
    <property type="component" value="Unassembled WGS sequence"/>
</dbReference>
<gene>
    <name evidence="2" type="ORF">QBC35DRAFT_387318</name>
</gene>
<comment type="caution">
    <text evidence="2">The sequence shown here is derived from an EMBL/GenBank/DDBJ whole genome shotgun (WGS) entry which is preliminary data.</text>
</comment>
<feature type="region of interest" description="Disordered" evidence="1">
    <location>
        <begin position="1"/>
        <end position="45"/>
    </location>
</feature>
<feature type="compositionally biased region" description="Polar residues" evidence="1">
    <location>
        <begin position="308"/>
        <end position="319"/>
    </location>
</feature>
<feature type="compositionally biased region" description="Gly residues" evidence="1">
    <location>
        <begin position="14"/>
        <end position="23"/>
    </location>
</feature>
<feature type="compositionally biased region" description="Low complexity" evidence="1">
    <location>
        <begin position="230"/>
        <end position="247"/>
    </location>
</feature>
<keyword evidence="3" id="KW-1185">Reference proteome</keyword>
<evidence type="ECO:0000313" key="2">
    <source>
        <dbReference type="EMBL" id="KAK4186408.1"/>
    </source>
</evidence>
<reference evidence="2" key="2">
    <citation type="submission" date="2023-05" db="EMBL/GenBank/DDBJ databases">
        <authorList>
            <consortium name="Lawrence Berkeley National Laboratory"/>
            <person name="Steindorff A."/>
            <person name="Hensen N."/>
            <person name="Bonometti L."/>
            <person name="Westerberg I."/>
            <person name="Brannstrom I.O."/>
            <person name="Guillou S."/>
            <person name="Cros-Aarteil S."/>
            <person name="Calhoun S."/>
            <person name="Haridas S."/>
            <person name="Kuo A."/>
            <person name="Mondo S."/>
            <person name="Pangilinan J."/>
            <person name="Riley R."/>
            <person name="Labutti K."/>
            <person name="Andreopoulos B."/>
            <person name="Lipzen A."/>
            <person name="Chen C."/>
            <person name="Yanf M."/>
            <person name="Daum C."/>
            <person name="Ng V."/>
            <person name="Clum A."/>
            <person name="Ohm R."/>
            <person name="Martin F."/>
            <person name="Silar P."/>
            <person name="Natvig D."/>
            <person name="Lalanne C."/>
            <person name="Gautier V."/>
            <person name="Ament-Velasquez S.L."/>
            <person name="Kruys A."/>
            <person name="Hutchinson M.I."/>
            <person name="Powell A.J."/>
            <person name="Barry K."/>
            <person name="Miller A.N."/>
            <person name="Grigoriev I.V."/>
            <person name="Debuchy R."/>
            <person name="Gladieux P."/>
            <person name="Thoren M.H."/>
            <person name="Johannesson H."/>
        </authorList>
    </citation>
    <scope>NUCLEOTIDE SEQUENCE</scope>
    <source>
        <strain evidence="2">PSN309</strain>
    </source>
</reference>
<feature type="region of interest" description="Disordered" evidence="1">
    <location>
        <begin position="62"/>
        <end position="427"/>
    </location>
</feature>
<name>A0AAN6WQE7_9PEZI</name>
<proteinExistence type="predicted"/>
<evidence type="ECO:0000313" key="3">
    <source>
        <dbReference type="Proteomes" id="UP001302126"/>
    </source>
</evidence>
<reference evidence="2" key="1">
    <citation type="journal article" date="2023" name="Mol. Phylogenet. Evol.">
        <title>Genome-scale phylogeny and comparative genomics of the fungal order Sordariales.</title>
        <authorList>
            <person name="Hensen N."/>
            <person name="Bonometti L."/>
            <person name="Westerberg I."/>
            <person name="Brannstrom I.O."/>
            <person name="Guillou S."/>
            <person name="Cros-Aarteil S."/>
            <person name="Calhoun S."/>
            <person name="Haridas S."/>
            <person name="Kuo A."/>
            <person name="Mondo S."/>
            <person name="Pangilinan J."/>
            <person name="Riley R."/>
            <person name="LaButti K."/>
            <person name="Andreopoulos B."/>
            <person name="Lipzen A."/>
            <person name="Chen C."/>
            <person name="Yan M."/>
            <person name="Daum C."/>
            <person name="Ng V."/>
            <person name="Clum A."/>
            <person name="Steindorff A."/>
            <person name="Ohm R.A."/>
            <person name="Martin F."/>
            <person name="Silar P."/>
            <person name="Natvig D.O."/>
            <person name="Lalanne C."/>
            <person name="Gautier V."/>
            <person name="Ament-Velasquez S.L."/>
            <person name="Kruys A."/>
            <person name="Hutchinson M.I."/>
            <person name="Powell A.J."/>
            <person name="Barry K."/>
            <person name="Miller A.N."/>
            <person name="Grigoriev I.V."/>
            <person name="Debuchy R."/>
            <person name="Gladieux P."/>
            <person name="Hiltunen Thoren M."/>
            <person name="Johannesson H."/>
        </authorList>
    </citation>
    <scope>NUCLEOTIDE SEQUENCE</scope>
    <source>
        <strain evidence="2">PSN309</strain>
    </source>
</reference>
<feature type="compositionally biased region" description="Polar residues" evidence="1">
    <location>
        <begin position="1"/>
        <end position="13"/>
    </location>
</feature>